<dbReference type="OrthoDB" id="3440400at2759"/>
<gene>
    <name evidence="2" type="ORF">NW762_011633</name>
</gene>
<evidence type="ECO:0008006" key="4">
    <source>
        <dbReference type="Google" id="ProtNLM"/>
    </source>
</evidence>
<dbReference type="EMBL" id="JAOQAZ010000029">
    <property type="protein sequence ID" value="KAJ4250983.1"/>
    <property type="molecule type" value="Genomic_DNA"/>
</dbReference>
<evidence type="ECO:0000313" key="3">
    <source>
        <dbReference type="Proteomes" id="UP001152049"/>
    </source>
</evidence>
<name>A0A9W8RQS8_9HYPO</name>
<comment type="caution">
    <text evidence="2">The sequence shown here is derived from an EMBL/GenBank/DDBJ whole genome shotgun (WGS) entry which is preliminary data.</text>
</comment>
<organism evidence="2 3">
    <name type="scientific">Fusarium torreyae</name>
    <dbReference type="NCBI Taxonomy" id="1237075"/>
    <lineage>
        <taxon>Eukaryota</taxon>
        <taxon>Fungi</taxon>
        <taxon>Dikarya</taxon>
        <taxon>Ascomycota</taxon>
        <taxon>Pezizomycotina</taxon>
        <taxon>Sordariomycetes</taxon>
        <taxon>Hypocreomycetidae</taxon>
        <taxon>Hypocreales</taxon>
        <taxon>Nectriaceae</taxon>
        <taxon>Fusarium</taxon>
    </lineage>
</organism>
<feature type="signal peptide" evidence="1">
    <location>
        <begin position="1"/>
        <end position="17"/>
    </location>
</feature>
<feature type="chain" id="PRO_5040768805" description="Pathogenicity protein" evidence="1">
    <location>
        <begin position="18"/>
        <end position="103"/>
    </location>
</feature>
<evidence type="ECO:0000256" key="1">
    <source>
        <dbReference type="SAM" id="SignalP"/>
    </source>
</evidence>
<dbReference type="Proteomes" id="UP001152049">
    <property type="component" value="Unassembled WGS sequence"/>
</dbReference>
<protein>
    <recommendedName>
        <fullName evidence="4">Pathogenicity protein</fullName>
    </recommendedName>
</protein>
<sequence length="103" mass="11090">MKLSIASTLLLAQSIAAMPWSPVNPKANSEEITLRIQVSQGPSAGIGLTASPKGVLRASDYDICLKVCWPESPHCPEGWKPKKFGNEDTPCWTCCKSTGDDDL</sequence>
<proteinExistence type="predicted"/>
<dbReference type="AlphaFoldDB" id="A0A9W8RQS8"/>
<accession>A0A9W8RQS8</accession>
<evidence type="ECO:0000313" key="2">
    <source>
        <dbReference type="EMBL" id="KAJ4250983.1"/>
    </source>
</evidence>
<keyword evidence="3" id="KW-1185">Reference proteome</keyword>
<reference evidence="2" key="1">
    <citation type="submission" date="2022-09" db="EMBL/GenBank/DDBJ databases">
        <title>Fusarium specimens isolated from Avocado Roots.</title>
        <authorList>
            <person name="Stajich J."/>
            <person name="Roper C."/>
            <person name="Heimlech-Rivalta G."/>
        </authorList>
    </citation>
    <scope>NUCLEOTIDE SEQUENCE</scope>
    <source>
        <strain evidence="2">CF00136</strain>
    </source>
</reference>
<keyword evidence="1" id="KW-0732">Signal</keyword>